<feature type="domain" description="SAM-dependent MTase RsmB/NOP-type" evidence="7">
    <location>
        <begin position="44"/>
        <end position="450"/>
    </location>
</feature>
<dbReference type="Gene3D" id="3.40.50.150">
    <property type="entry name" value="Vaccinia Virus protein VP39"/>
    <property type="match status" value="1"/>
</dbReference>
<sequence>MASVDNSNDSDISNDEKIASTSTFDISQLPPSFQAFLDANAIDPKIYTVDQLPRYIRWNTHMDKEQLPSLDQLKAQLKTDHVWEIPGLKGFFGVQLNDQQQPRLMDIPAYKQHTIFGIDLSSAIAVEALAIQPDDHVLDLCCAPGAKLCMISNIIGVEGSGTATGVDIASHRLATCRSLVKKYRVGSRIRLYEADGTRFDVPAPSRLGSIVFDNNNDATPSDLHCTKEKEHCHDNENGNITTSNHHPHHHHHHHHHRKTKEDENHQDELRKRRKLDTKAKKPFWAPKTLRHETVASSSSSMGRLYDKVLVDAECTHDGSISHILKYEKWGWDAFEKNFMDTTRLSTICQLQRDLMEQGWSLLRNDGYMVYSTCSLTIKQNEENVAWFLKQHPEAHLEKVPLVDNLGIELADIKRATDQDDIQNLMKKYCIRFDPLISRTSGFFLARFRKH</sequence>
<evidence type="ECO:0000256" key="4">
    <source>
        <dbReference type="ARBA" id="ARBA00022884"/>
    </source>
</evidence>
<dbReference type="Pfam" id="PF01189">
    <property type="entry name" value="Methyltr_RsmB-F"/>
    <property type="match status" value="2"/>
</dbReference>
<dbReference type="PROSITE" id="PS51686">
    <property type="entry name" value="SAM_MT_RSMB_NOP"/>
    <property type="match status" value="1"/>
</dbReference>
<dbReference type="InterPro" id="IPR049560">
    <property type="entry name" value="MeTrfase_RsmB-F_NOP2_cat"/>
</dbReference>
<dbReference type="PANTHER" id="PTHR22807">
    <property type="entry name" value="NOP2 YEAST -RELATED NOL1/NOP2/FMU SUN DOMAIN-CONTAINING"/>
    <property type="match status" value="1"/>
</dbReference>
<dbReference type="PANTHER" id="PTHR22807:SF16">
    <property type="entry name" value="SAM-DEPENDENT MTASE RSMB_NOP-TYPE DOMAIN-CONTAINING PROTEIN"/>
    <property type="match status" value="1"/>
</dbReference>
<keyword evidence="1 5" id="KW-0489">Methyltransferase</keyword>
<gene>
    <name evidence="8" type="ORF">BCR42DRAFT_448958</name>
</gene>
<feature type="compositionally biased region" description="Basic residues" evidence="6">
    <location>
        <begin position="245"/>
        <end position="258"/>
    </location>
</feature>
<feature type="binding site" evidence="5">
    <location>
        <position position="195"/>
    </location>
    <ligand>
        <name>S-adenosyl-L-methionine</name>
        <dbReference type="ChEBI" id="CHEBI:59789"/>
    </ligand>
</feature>
<proteinExistence type="inferred from homology"/>
<evidence type="ECO:0000256" key="3">
    <source>
        <dbReference type="ARBA" id="ARBA00022691"/>
    </source>
</evidence>
<keyword evidence="2 5" id="KW-0808">Transferase</keyword>
<dbReference type="OrthoDB" id="6093671at2759"/>
<dbReference type="GO" id="GO:0001510">
    <property type="term" value="P:RNA methylation"/>
    <property type="evidence" value="ECO:0007669"/>
    <property type="project" value="InterPro"/>
</dbReference>
<dbReference type="STRING" id="90262.A0A1X2IQY7"/>
<dbReference type="Proteomes" id="UP000193560">
    <property type="component" value="Unassembled WGS sequence"/>
</dbReference>
<reference evidence="8 9" key="1">
    <citation type="submission" date="2016-07" db="EMBL/GenBank/DDBJ databases">
        <title>Pervasive Adenine N6-methylation of Active Genes in Fungi.</title>
        <authorList>
            <consortium name="DOE Joint Genome Institute"/>
            <person name="Mondo S.J."/>
            <person name="Dannebaum R.O."/>
            <person name="Kuo R.C."/>
            <person name="Labutti K."/>
            <person name="Haridas S."/>
            <person name="Kuo A."/>
            <person name="Salamov A."/>
            <person name="Ahrendt S.R."/>
            <person name="Lipzen A."/>
            <person name="Sullivan W."/>
            <person name="Andreopoulos W.B."/>
            <person name="Clum A."/>
            <person name="Lindquist E."/>
            <person name="Daum C."/>
            <person name="Ramamoorthy G.K."/>
            <person name="Gryganskyi A."/>
            <person name="Culley D."/>
            <person name="Magnuson J.K."/>
            <person name="James T.Y."/>
            <person name="O'Malley M.A."/>
            <person name="Stajich J.E."/>
            <person name="Spatafora J.W."/>
            <person name="Visel A."/>
            <person name="Grigoriev I.V."/>
        </authorList>
    </citation>
    <scope>NUCLEOTIDE SEQUENCE [LARGE SCALE GENOMIC DNA]</scope>
    <source>
        <strain evidence="8 9">NRRL 1336</strain>
    </source>
</reference>
<dbReference type="SUPFAM" id="SSF53335">
    <property type="entry name" value="S-adenosyl-L-methionine-dependent methyltransferases"/>
    <property type="match status" value="1"/>
</dbReference>
<dbReference type="AlphaFoldDB" id="A0A1X2IQY7"/>
<evidence type="ECO:0000256" key="1">
    <source>
        <dbReference type="ARBA" id="ARBA00022603"/>
    </source>
</evidence>
<dbReference type="PRINTS" id="PR02010">
    <property type="entry name" value="RCMT9"/>
</dbReference>
<protein>
    <submittedName>
        <fullName evidence="8">S-adenosyl-L-methionine-dependent methyltransferase</fullName>
    </submittedName>
</protein>
<dbReference type="GO" id="GO:0003723">
    <property type="term" value="F:RNA binding"/>
    <property type="evidence" value="ECO:0007669"/>
    <property type="project" value="UniProtKB-UniRule"/>
</dbReference>
<evidence type="ECO:0000313" key="9">
    <source>
        <dbReference type="Proteomes" id="UP000193560"/>
    </source>
</evidence>
<accession>A0A1X2IQY7</accession>
<organism evidence="8 9">
    <name type="scientific">Absidia repens</name>
    <dbReference type="NCBI Taxonomy" id="90262"/>
    <lineage>
        <taxon>Eukaryota</taxon>
        <taxon>Fungi</taxon>
        <taxon>Fungi incertae sedis</taxon>
        <taxon>Mucoromycota</taxon>
        <taxon>Mucoromycotina</taxon>
        <taxon>Mucoromycetes</taxon>
        <taxon>Mucorales</taxon>
        <taxon>Cunninghamellaceae</taxon>
        <taxon>Absidia</taxon>
    </lineage>
</organism>
<keyword evidence="3 5" id="KW-0949">S-adenosyl-L-methionine</keyword>
<feature type="binding site" evidence="5">
    <location>
        <position position="167"/>
    </location>
    <ligand>
        <name>S-adenosyl-L-methionine</name>
        <dbReference type="ChEBI" id="CHEBI:59789"/>
    </ligand>
</feature>
<feature type="region of interest" description="Disordered" evidence="6">
    <location>
        <begin position="238"/>
        <end position="275"/>
    </location>
</feature>
<feature type="binding site" evidence="5">
    <location>
        <position position="311"/>
    </location>
    <ligand>
        <name>S-adenosyl-L-methionine</name>
        <dbReference type="ChEBI" id="CHEBI:59789"/>
    </ligand>
</feature>
<keyword evidence="4 5" id="KW-0694">RNA-binding</keyword>
<dbReference type="InterPro" id="IPR023267">
    <property type="entry name" value="RCMT"/>
</dbReference>
<evidence type="ECO:0000256" key="2">
    <source>
        <dbReference type="ARBA" id="ARBA00022679"/>
    </source>
</evidence>
<evidence type="ECO:0000256" key="5">
    <source>
        <dbReference type="PROSITE-ProRule" id="PRU01023"/>
    </source>
</evidence>
<comment type="caution">
    <text evidence="5">Lacks conserved residue(s) required for the propagation of feature annotation.</text>
</comment>
<dbReference type="InterPro" id="IPR001678">
    <property type="entry name" value="MeTrfase_RsmB-F_NOP2_dom"/>
</dbReference>
<evidence type="ECO:0000256" key="6">
    <source>
        <dbReference type="SAM" id="MobiDB-lite"/>
    </source>
</evidence>
<feature type="compositionally biased region" description="Basic and acidic residues" evidence="6">
    <location>
        <begin position="259"/>
        <end position="270"/>
    </location>
</feature>
<dbReference type="EMBL" id="MCGE01000006">
    <property type="protein sequence ID" value="ORZ20682.1"/>
    <property type="molecule type" value="Genomic_DNA"/>
</dbReference>
<dbReference type="CDD" id="cd02440">
    <property type="entry name" value="AdoMet_MTases"/>
    <property type="match status" value="1"/>
</dbReference>
<evidence type="ECO:0000259" key="7">
    <source>
        <dbReference type="PROSITE" id="PS51686"/>
    </source>
</evidence>
<name>A0A1X2IQY7_9FUNG</name>
<keyword evidence="9" id="KW-1185">Reference proteome</keyword>
<dbReference type="GO" id="GO:0008173">
    <property type="term" value="F:RNA methyltransferase activity"/>
    <property type="evidence" value="ECO:0007669"/>
    <property type="project" value="InterPro"/>
</dbReference>
<comment type="similarity">
    <text evidence="5">Belongs to the class I-like SAM-binding methyltransferase superfamily. RsmB/NOP family.</text>
</comment>
<comment type="caution">
    <text evidence="8">The sequence shown here is derived from an EMBL/GenBank/DDBJ whole genome shotgun (WGS) entry which is preliminary data.</text>
</comment>
<dbReference type="InterPro" id="IPR029063">
    <property type="entry name" value="SAM-dependent_MTases_sf"/>
</dbReference>
<feature type="active site" description="Nucleophile" evidence="5">
    <location>
        <position position="373"/>
    </location>
</feature>
<dbReference type="InterPro" id="IPR023269">
    <property type="entry name" value="RCMT_subfamily_9"/>
</dbReference>
<dbReference type="PRINTS" id="PR02008">
    <property type="entry name" value="RCMTFAMILY"/>
</dbReference>
<evidence type="ECO:0000313" key="8">
    <source>
        <dbReference type="EMBL" id="ORZ20682.1"/>
    </source>
</evidence>